<reference evidence="1" key="1">
    <citation type="submission" date="2021-03" db="EMBL/GenBank/DDBJ databases">
        <authorList>
            <consortium name="Genoscope - CEA"/>
            <person name="William W."/>
        </authorList>
    </citation>
    <scope>NUCLEOTIDE SEQUENCE</scope>
    <source>
        <strain evidence="1">Doubled-haploid Pahang</strain>
    </source>
</reference>
<dbReference type="EMBL" id="HG996476">
    <property type="protein sequence ID" value="CAG1852401.1"/>
    <property type="molecule type" value="Genomic_DNA"/>
</dbReference>
<organism evidence="1">
    <name type="scientific">Musa acuminata subsp. malaccensis</name>
    <name type="common">Wild banana</name>
    <name type="synonym">Musa malaccensis</name>
    <dbReference type="NCBI Taxonomy" id="214687"/>
    <lineage>
        <taxon>Eukaryota</taxon>
        <taxon>Viridiplantae</taxon>
        <taxon>Streptophyta</taxon>
        <taxon>Embryophyta</taxon>
        <taxon>Tracheophyta</taxon>
        <taxon>Spermatophyta</taxon>
        <taxon>Magnoliopsida</taxon>
        <taxon>Liliopsida</taxon>
        <taxon>Zingiberales</taxon>
        <taxon>Musaceae</taxon>
        <taxon>Musa</taxon>
    </lineage>
</organism>
<accession>A0A8D7FEB5</accession>
<gene>
    <name evidence="1" type="ORF">GSMUA_306270.1</name>
</gene>
<dbReference type="AlphaFoldDB" id="A0A8D7FEB5"/>
<protein>
    <submittedName>
        <fullName evidence="1">(wild Malaysian banana) hypothetical protein</fullName>
    </submittedName>
</protein>
<name>A0A8D7FEB5_MUSAM</name>
<sequence length="198" mass="21642">SETPERRPGTVVHMAVILRHFRRLRCRHRRVEFVHELVHRHREFPTSCRQILLLRRVQERPVERHPAPDSEPVRGLLRGLRRQRGTRGLGWVAGGVARRGGLDLLVSEWPCASDPGRGRVGAVELGAAAAEVDEGGVEGPRGLLGRVVGAEPDSLAAVGEPDLGHPPPPLPPPHPLVPPLPRSAAVALHHLCHGTTLR</sequence>
<feature type="non-terminal residue" evidence="1">
    <location>
        <position position="1"/>
    </location>
</feature>
<evidence type="ECO:0000313" key="1">
    <source>
        <dbReference type="EMBL" id="CAG1852401.1"/>
    </source>
</evidence>
<proteinExistence type="predicted"/>